<dbReference type="PANTHER" id="PTHR31084">
    <property type="entry name" value="ALPHA-L-FUCOSIDASE 2"/>
    <property type="match status" value="1"/>
</dbReference>
<organism evidence="5 6">
    <name type="scientific">Ginsengibacter hankyongi</name>
    <dbReference type="NCBI Taxonomy" id="2607284"/>
    <lineage>
        <taxon>Bacteria</taxon>
        <taxon>Pseudomonadati</taxon>
        <taxon>Bacteroidota</taxon>
        <taxon>Chitinophagia</taxon>
        <taxon>Chitinophagales</taxon>
        <taxon>Chitinophagaceae</taxon>
        <taxon>Ginsengibacter</taxon>
    </lineage>
</organism>
<dbReference type="InterPro" id="IPR008928">
    <property type="entry name" value="6-hairpin_glycosidase_sf"/>
</dbReference>
<evidence type="ECO:0000313" key="5">
    <source>
        <dbReference type="EMBL" id="KAA9040556.1"/>
    </source>
</evidence>
<dbReference type="AlphaFoldDB" id="A0A5J5II31"/>
<feature type="domain" description="Glycosyl hydrolase family 95 N-terminal" evidence="2">
    <location>
        <begin position="83"/>
        <end position="224"/>
    </location>
</feature>
<dbReference type="InterPro" id="IPR054363">
    <property type="entry name" value="GH95_cat"/>
</dbReference>
<feature type="domain" description="Glycosyl hydrolase family 95 N-terminal" evidence="2">
    <location>
        <begin position="35"/>
        <end position="79"/>
    </location>
</feature>
<dbReference type="Pfam" id="PF14498">
    <property type="entry name" value="Glyco_hyd_65N_2"/>
    <property type="match status" value="2"/>
</dbReference>
<evidence type="ECO:0000313" key="6">
    <source>
        <dbReference type="Proteomes" id="UP000326903"/>
    </source>
</evidence>
<dbReference type="PANTHER" id="PTHR31084:SF0">
    <property type="entry name" value="ALPHA-L-FUCOSIDASE 2"/>
    <property type="match status" value="1"/>
</dbReference>
<accession>A0A5J5II31</accession>
<dbReference type="InterPro" id="IPR012341">
    <property type="entry name" value="6hp_glycosidase-like_sf"/>
</dbReference>
<proteinExistence type="predicted"/>
<dbReference type="EMBL" id="VYQF01000001">
    <property type="protein sequence ID" value="KAA9040556.1"/>
    <property type="molecule type" value="Genomic_DNA"/>
</dbReference>
<dbReference type="InterPro" id="IPR049053">
    <property type="entry name" value="AFCA-like_C"/>
</dbReference>
<feature type="domain" description="Glycosyl hydrolase family 95 catalytic" evidence="4">
    <location>
        <begin position="251"/>
        <end position="655"/>
    </location>
</feature>
<dbReference type="GO" id="GO:0004560">
    <property type="term" value="F:alpha-L-fucosidase activity"/>
    <property type="evidence" value="ECO:0007669"/>
    <property type="project" value="InterPro"/>
</dbReference>
<protein>
    <submittedName>
        <fullName evidence="5">Glycoside hydrolase family 95 protein</fullName>
    </submittedName>
</protein>
<dbReference type="Gene3D" id="2.70.98.50">
    <property type="entry name" value="putative glycoside hydrolase family protein from bacillus halodurans"/>
    <property type="match status" value="1"/>
</dbReference>
<dbReference type="InterPro" id="IPR027414">
    <property type="entry name" value="GH95_N_dom"/>
</dbReference>
<comment type="caution">
    <text evidence="5">The sequence shown here is derived from an EMBL/GenBank/DDBJ whole genome shotgun (WGS) entry which is preliminary data.</text>
</comment>
<evidence type="ECO:0000256" key="1">
    <source>
        <dbReference type="SAM" id="MobiDB-lite"/>
    </source>
</evidence>
<dbReference type="Pfam" id="PF21307">
    <property type="entry name" value="Glyco_hydro_95_C"/>
    <property type="match status" value="1"/>
</dbReference>
<reference evidence="5 6" key="1">
    <citation type="submission" date="2019-09" db="EMBL/GenBank/DDBJ databases">
        <title>Draft genome sequence of Ginsengibacter sp. BR5-29.</title>
        <authorList>
            <person name="Im W.-T."/>
        </authorList>
    </citation>
    <scope>NUCLEOTIDE SEQUENCE [LARGE SCALE GENOMIC DNA]</scope>
    <source>
        <strain evidence="5 6">BR5-29</strain>
    </source>
</reference>
<keyword evidence="5" id="KW-0378">Hydrolase</keyword>
<dbReference type="Proteomes" id="UP000326903">
    <property type="component" value="Unassembled WGS sequence"/>
</dbReference>
<name>A0A5J5II31_9BACT</name>
<dbReference type="GO" id="GO:0005975">
    <property type="term" value="P:carbohydrate metabolic process"/>
    <property type="evidence" value="ECO:0007669"/>
    <property type="project" value="InterPro"/>
</dbReference>
<evidence type="ECO:0000259" key="3">
    <source>
        <dbReference type="Pfam" id="PF21307"/>
    </source>
</evidence>
<dbReference type="Pfam" id="PF22124">
    <property type="entry name" value="Glyco_hydro_95_cat"/>
    <property type="match status" value="1"/>
</dbReference>
<evidence type="ECO:0000259" key="4">
    <source>
        <dbReference type="Pfam" id="PF22124"/>
    </source>
</evidence>
<feature type="domain" description="Alpha fucosidase A-like C-terminal" evidence="3">
    <location>
        <begin position="657"/>
        <end position="719"/>
    </location>
</feature>
<dbReference type="SUPFAM" id="SSF48208">
    <property type="entry name" value="Six-hairpin glycosidases"/>
    <property type="match status" value="1"/>
</dbReference>
<dbReference type="InterPro" id="IPR016518">
    <property type="entry name" value="Alpha-L-fucosidase"/>
</dbReference>
<feature type="region of interest" description="Disordered" evidence="1">
    <location>
        <begin position="460"/>
        <end position="479"/>
    </location>
</feature>
<dbReference type="Gene3D" id="1.50.10.10">
    <property type="match status" value="1"/>
</dbReference>
<gene>
    <name evidence="5" type="ORF">FW778_00485</name>
</gene>
<dbReference type="PIRSF" id="PIRSF007663">
    <property type="entry name" value="UCP007663"/>
    <property type="match status" value="1"/>
</dbReference>
<evidence type="ECO:0000259" key="2">
    <source>
        <dbReference type="Pfam" id="PF14498"/>
    </source>
</evidence>
<sequence>MNKPAHRLLFLGVIFLLLNAGLQGQVTKPIPVAMKFNIPANNWLEALPLGNGFLGAMVFGGANHERIQFNESSLITGTTNKVGYYQPFGNVLINFNHGEVVGYHRELLLNEGVHKISYSAGKNKFYRTYFISNPDRVMVMKYTSQGNAKISCKIMLNDAHQSKTIVNGSKLIFKGKLLENNMEYEAQLLVKLKGGRMTEDSTGIEVKNANEIELYLVAGTSFVNDPLVQFKGEAPHNKLEQQLLGAVTKTYAQLFASHVTDFSRLFNKVELKLGKQNNLDITERFTAYNKGAIDPDFEALLFQYGRYLLISSSRPGGLPANLQGIWNDEFKPAWYAQYTTNINVEMNYWLAEPTGLSECHLPLFDWIEHIGYIQKKSTDSALKTKKGWIIYNTNNIMGGPSAWRIHRPGSAWLSQHLWEHVAFTNDTAFLRKRAYPLLKEITEYWEDHLVEGPNHKLITPYGWSPEHGPGKNEGDKSPYPGASYDQQIVYDLFGNYIAAATKLGIDQAYCAKITSMQKRLLGPQVGRWGQLQEWMDDVDDSTDHHRHNSHLFAVYPGKQISPIYTPDWARAAKKSLDSRGNVSTGWSTAWKMNIYARLLEGNKAYQLLRTLLKPVPVERSGFSFDGGLYPNLFDAHTPFQIDGNFGYTAAVVEMLLQSHLGEIHLLPALPDAWQEGSVKGLIARGNVRVDITWKKGNLENVIFKAAENATAKIRYGQLVKEIYLVAGKEYVLNQELNKINKSYVEK</sequence>
<keyword evidence="6" id="KW-1185">Reference proteome</keyword>
<dbReference type="RefSeq" id="WP_150412615.1">
    <property type="nucleotide sequence ID" value="NZ_VYQF01000001.1"/>
</dbReference>